<dbReference type="Proteomes" id="UP000054018">
    <property type="component" value="Unassembled WGS sequence"/>
</dbReference>
<feature type="signal peptide" evidence="6">
    <location>
        <begin position="1"/>
        <end position="23"/>
    </location>
</feature>
<reference evidence="8 9" key="1">
    <citation type="submission" date="2014-04" db="EMBL/GenBank/DDBJ databases">
        <authorList>
            <consortium name="DOE Joint Genome Institute"/>
            <person name="Kuo A."/>
            <person name="Kohler A."/>
            <person name="Costa M.D."/>
            <person name="Nagy L.G."/>
            <person name="Floudas D."/>
            <person name="Copeland A."/>
            <person name="Barry K.W."/>
            <person name="Cichocki N."/>
            <person name="Veneault-Fourrey C."/>
            <person name="LaButti K."/>
            <person name="Lindquist E.A."/>
            <person name="Lipzen A."/>
            <person name="Lundell T."/>
            <person name="Morin E."/>
            <person name="Murat C."/>
            <person name="Sun H."/>
            <person name="Tunlid A."/>
            <person name="Henrissat B."/>
            <person name="Grigoriev I.V."/>
            <person name="Hibbett D.S."/>
            <person name="Martin F."/>
            <person name="Nordberg H.P."/>
            <person name="Cantor M.N."/>
            <person name="Hua S.X."/>
        </authorList>
    </citation>
    <scope>NUCLEOTIDE SEQUENCE [LARGE SCALE GENOMIC DNA]</scope>
    <source>
        <strain evidence="8 9">441</strain>
    </source>
</reference>
<feature type="chain" id="PRO_5002217867" description="SUN domain-containing protein" evidence="6">
    <location>
        <begin position="24"/>
        <end position="837"/>
    </location>
</feature>
<dbReference type="AlphaFoldDB" id="A0A0C9Z271"/>
<keyword evidence="4" id="KW-0472">Membrane</keyword>
<evidence type="ECO:0000259" key="7">
    <source>
        <dbReference type="PROSITE" id="PS51469"/>
    </source>
</evidence>
<proteinExistence type="predicted"/>
<keyword evidence="9" id="KW-1185">Reference proteome</keyword>
<feature type="compositionally biased region" description="Basic and acidic residues" evidence="5">
    <location>
        <begin position="764"/>
        <end position="781"/>
    </location>
</feature>
<keyword evidence="3" id="KW-1133">Transmembrane helix</keyword>
<feature type="compositionally biased region" description="Polar residues" evidence="5">
    <location>
        <begin position="86"/>
        <end position="96"/>
    </location>
</feature>
<feature type="region of interest" description="Disordered" evidence="5">
    <location>
        <begin position="675"/>
        <end position="707"/>
    </location>
</feature>
<name>A0A0C9Z271_9AGAM</name>
<feature type="compositionally biased region" description="Basic residues" evidence="5">
    <location>
        <begin position="689"/>
        <end position="705"/>
    </location>
</feature>
<dbReference type="Gene3D" id="2.60.120.260">
    <property type="entry name" value="Galactose-binding domain-like"/>
    <property type="match status" value="1"/>
</dbReference>
<comment type="subcellular location">
    <subcellularLocation>
        <location evidence="1">Endomembrane system</location>
    </subcellularLocation>
</comment>
<feature type="region of interest" description="Disordered" evidence="5">
    <location>
        <begin position="341"/>
        <end position="401"/>
    </location>
</feature>
<dbReference type="HOGENOM" id="CLU_011244_0_0_1"/>
<dbReference type="Pfam" id="PF07738">
    <property type="entry name" value="Sad1_UNC"/>
    <property type="match status" value="1"/>
</dbReference>
<gene>
    <name evidence="8" type="ORF">PISMIDRAFT_688216</name>
</gene>
<keyword evidence="2" id="KW-0812">Transmembrane</keyword>
<feature type="region of interest" description="Disordered" evidence="5">
    <location>
        <begin position="755"/>
        <end position="837"/>
    </location>
</feature>
<dbReference type="GO" id="GO:0016020">
    <property type="term" value="C:membrane"/>
    <property type="evidence" value="ECO:0007669"/>
    <property type="project" value="InterPro"/>
</dbReference>
<evidence type="ECO:0000256" key="3">
    <source>
        <dbReference type="ARBA" id="ARBA00022989"/>
    </source>
</evidence>
<dbReference type="GO" id="GO:0005737">
    <property type="term" value="C:cytoplasm"/>
    <property type="evidence" value="ECO:0007669"/>
    <property type="project" value="TreeGrafter"/>
</dbReference>
<feature type="compositionally biased region" description="Basic and acidic residues" evidence="5">
    <location>
        <begin position="97"/>
        <end position="112"/>
    </location>
</feature>
<dbReference type="InterPro" id="IPR045120">
    <property type="entry name" value="Suco/Slp1-like"/>
</dbReference>
<keyword evidence="6" id="KW-0732">Signal</keyword>
<feature type="compositionally biased region" description="Low complexity" evidence="5">
    <location>
        <begin position="370"/>
        <end position="390"/>
    </location>
</feature>
<evidence type="ECO:0000256" key="4">
    <source>
        <dbReference type="ARBA" id="ARBA00023136"/>
    </source>
</evidence>
<feature type="region of interest" description="Disordered" evidence="5">
    <location>
        <begin position="428"/>
        <end position="478"/>
    </location>
</feature>
<feature type="compositionally biased region" description="Polar residues" evidence="5">
    <location>
        <begin position="428"/>
        <end position="475"/>
    </location>
</feature>
<evidence type="ECO:0000256" key="6">
    <source>
        <dbReference type="SAM" id="SignalP"/>
    </source>
</evidence>
<evidence type="ECO:0000313" key="9">
    <source>
        <dbReference type="Proteomes" id="UP000054018"/>
    </source>
</evidence>
<dbReference type="PANTHER" id="PTHR12953:SF0">
    <property type="entry name" value="SUN DOMAIN-CONTAINING OSSIFICATION FACTOR"/>
    <property type="match status" value="1"/>
</dbReference>
<evidence type="ECO:0000313" key="8">
    <source>
        <dbReference type="EMBL" id="KIK14113.1"/>
    </source>
</evidence>
<dbReference type="GO" id="GO:0012505">
    <property type="term" value="C:endomembrane system"/>
    <property type="evidence" value="ECO:0007669"/>
    <property type="project" value="UniProtKB-SubCell"/>
</dbReference>
<dbReference type="PANTHER" id="PTHR12953">
    <property type="entry name" value="MEMBRANE PROTEIN CH1 RELATED"/>
    <property type="match status" value="1"/>
</dbReference>
<evidence type="ECO:0000256" key="1">
    <source>
        <dbReference type="ARBA" id="ARBA00004308"/>
    </source>
</evidence>
<feature type="compositionally biased region" description="Low complexity" evidence="5">
    <location>
        <begin position="346"/>
        <end position="356"/>
    </location>
</feature>
<protein>
    <recommendedName>
        <fullName evidence="7">SUN domain-containing protein</fullName>
    </recommendedName>
</protein>
<accession>A0A0C9Z271</accession>
<dbReference type="EMBL" id="KN833954">
    <property type="protein sequence ID" value="KIK14113.1"/>
    <property type="molecule type" value="Genomic_DNA"/>
</dbReference>
<reference evidence="9" key="2">
    <citation type="submission" date="2015-01" db="EMBL/GenBank/DDBJ databases">
        <title>Evolutionary Origins and Diversification of the Mycorrhizal Mutualists.</title>
        <authorList>
            <consortium name="DOE Joint Genome Institute"/>
            <consortium name="Mycorrhizal Genomics Consortium"/>
            <person name="Kohler A."/>
            <person name="Kuo A."/>
            <person name="Nagy L.G."/>
            <person name="Floudas D."/>
            <person name="Copeland A."/>
            <person name="Barry K.W."/>
            <person name="Cichocki N."/>
            <person name="Veneault-Fourrey C."/>
            <person name="LaButti K."/>
            <person name="Lindquist E.A."/>
            <person name="Lipzen A."/>
            <person name="Lundell T."/>
            <person name="Morin E."/>
            <person name="Murat C."/>
            <person name="Riley R."/>
            <person name="Ohm R."/>
            <person name="Sun H."/>
            <person name="Tunlid A."/>
            <person name="Henrissat B."/>
            <person name="Grigoriev I.V."/>
            <person name="Hibbett D.S."/>
            <person name="Martin F."/>
        </authorList>
    </citation>
    <scope>NUCLEOTIDE SEQUENCE [LARGE SCALE GENOMIC DNA]</scope>
    <source>
        <strain evidence="9">441</strain>
    </source>
</reference>
<dbReference type="STRING" id="765257.A0A0C9Z271"/>
<feature type="compositionally biased region" description="Acidic residues" evidence="5">
    <location>
        <begin position="814"/>
        <end position="827"/>
    </location>
</feature>
<organism evidence="8 9">
    <name type="scientific">Pisolithus microcarpus 441</name>
    <dbReference type="NCBI Taxonomy" id="765257"/>
    <lineage>
        <taxon>Eukaryota</taxon>
        <taxon>Fungi</taxon>
        <taxon>Dikarya</taxon>
        <taxon>Basidiomycota</taxon>
        <taxon>Agaricomycotina</taxon>
        <taxon>Agaricomycetes</taxon>
        <taxon>Agaricomycetidae</taxon>
        <taxon>Boletales</taxon>
        <taxon>Sclerodermatineae</taxon>
        <taxon>Pisolithaceae</taxon>
        <taxon>Pisolithus</taxon>
    </lineage>
</organism>
<dbReference type="InterPro" id="IPR012919">
    <property type="entry name" value="SUN_dom"/>
</dbReference>
<evidence type="ECO:0000256" key="2">
    <source>
        <dbReference type="ARBA" id="ARBA00022692"/>
    </source>
</evidence>
<feature type="region of interest" description="Disordered" evidence="5">
    <location>
        <begin position="80"/>
        <end position="130"/>
    </location>
</feature>
<dbReference type="GO" id="GO:0034975">
    <property type="term" value="P:protein folding in endoplasmic reticulum"/>
    <property type="evidence" value="ECO:0007669"/>
    <property type="project" value="TreeGrafter"/>
</dbReference>
<dbReference type="OrthoDB" id="266334at2759"/>
<sequence length="837" mass="92170">MLSLSLLPRTLLVLAFVATLVVSQVTVSANDPFRAIVVKHRALHPEPPLCCLKPLPSADPPEGPEDILLSFEEWKSKQLHAHSHTTSRASPPTTTEASERTPSDPRHPRDTDATPSPVDVHATVPEPSFSQDSLPAHFRVPITDRFNYANMDCSARVHMAHRSAKSASSILSEKKDKYMLSPCTTKKGEAQFVVVELCDDIRIDTVQLANFEFFSGVFKDFTVRVAKTYPATDDGWTFAGTYRGKNIRGVQSFHPPTSLRDFYRYIRIDFHSYYGQEYYCPISLLRVYGLTHLEQWKWVMWEAESRARLEEQRPLIAEGIPASSSGANTLMDILDSGPVNASAVTSGGNSSSHRGGSAIGLTDSSSSMQTPLSGSSPTSSATPPAARGSPESIPSHAGGYSQVTSHVMSSSLAEVISSIASIMSHETPFTTSHNQPTSEHPNTHAPESQSSRTLSTHASVTSAASNSRSYTSAHSPTPGGESIFGTIMNKLTALEVNHTLYARYVEEQIAGVREVLRKLGEEVGRLESIEQMQSQMYMRTVQEWERQRLRLELEHSELLSRVNHLTDEVVLEKRLGIAQLCLLLAVLLFMGFTRGTPYVEQTQAGFNRPTRQWGTRTLSLGSNKEFGGWNALRLRSPSPAVQRTSAEKVPEARVAFPSSISRRQSSFISLGPRHVQGESVSSSTSSVHKPLHGHHLTRTPTRHKGVAVVDPRSIPRALPIAKSNSSIASPHATPRSTKRLARTAHLHEVKLFRHRRGSGTGMARRLDRRNNEGNGHDDDVFHAGPLRSSSPDTPHNKHRKLFSPLFSTARSEDDKEADGWIDTDMDGSEPPSVYDST</sequence>
<feature type="domain" description="SUN" evidence="7">
    <location>
        <begin position="121"/>
        <end position="292"/>
    </location>
</feature>
<dbReference type="PROSITE" id="PS51469">
    <property type="entry name" value="SUN"/>
    <property type="match status" value="1"/>
</dbReference>
<evidence type="ECO:0000256" key="5">
    <source>
        <dbReference type="SAM" id="MobiDB-lite"/>
    </source>
</evidence>